<sequence>MSAKQARTVHVFIQIYIFFCDDISNIAKLYKNKIYGYVSFFCITRCFISLQQTQNSYRLRQTRCWNVSHVRVMLYRAPCEAAHSALSAG</sequence>
<dbReference type="AlphaFoldDB" id="A0A974CI59"/>
<evidence type="ECO:0000313" key="1">
    <source>
        <dbReference type="EMBL" id="OCT72596.1"/>
    </source>
</evidence>
<reference evidence="2" key="1">
    <citation type="journal article" date="2016" name="Nature">
        <title>Genome evolution in the allotetraploid frog Xenopus laevis.</title>
        <authorList>
            <person name="Session A.M."/>
            <person name="Uno Y."/>
            <person name="Kwon T."/>
            <person name="Chapman J.A."/>
            <person name="Toyoda A."/>
            <person name="Takahashi S."/>
            <person name="Fukui A."/>
            <person name="Hikosaka A."/>
            <person name="Suzuki A."/>
            <person name="Kondo M."/>
            <person name="van Heeringen S.J."/>
            <person name="Quigley I."/>
            <person name="Heinz S."/>
            <person name="Ogino H."/>
            <person name="Ochi H."/>
            <person name="Hellsten U."/>
            <person name="Lyons J.B."/>
            <person name="Simakov O."/>
            <person name="Putnam N."/>
            <person name="Stites J."/>
            <person name="Kuroki Y."/>
            <person name="Tanaka T."/>
            <person name="Michiue T."/>
            <person name="Watanabe M."/>
            <person name="Bogdanovic O."/>
            <person name="Lister R."/>
            <person name="Georgiou G."/>
            <person name="Paranjpe S.S."/>
            <person name="van Kruijsbergen I."/>
            <person name="Shu S."/>
            <person name="Carlson J."/>
            <person name="Kinoshita T."/>
            <person name="Ohta Y."/>
            <person name="Mawaribuchi S."/>
            <person name="Jenkins J."/>
            <person name="Grimwood J."/>
            <person name="Schmutz J."/>
            <person name="Mitros T."/>
            <person name="Mozaffari S.V."/>
            <person name="Suzuki Y."/>
            <person name="Haramoto Y."/>
            <person name="Yamamoto T.S."/>
            <person name="Takagi C."/>
            <person name="Heald R."/>
            <person name="Miller K."/>
            <person name="Haudenschild C."/>
            <person name="Kitzman J."/>
            <person name="Nakayama T."/>
            <person name="Izutsu Y."/>
            <person name="Robert J."/>
            <person name="Fortriede J."/>
            <person name="Burns K."/>
            <person name="Lotay V."/>
            <person name="Karimi K."/>
            <person name="Yasuoka Y."/>
            <person name="Dichmann D.S."/>
            <person name="Flajnik M.F."/>
            <person name="Houston D.W."/>
            <person name="Shendure J."/>
            <person name="DuPasquier L."/>
            <person name="Vize P.D."/>
            <person name="Zorn A.M."/>
            <person name="Ito M."/>
            <person name="Marcotte E.M."/>
            <person name="Wallingford J.B."/>
            <person name="Ito Y."/>
            <person name="Asashima M."/>
            <person name="Ueno N."/>
            <person name="Matsuda Y."/>
            <person name="Veenstra G.J."/>
            <person name="Fujiyama A."/>
            <person name="Harland R.M."/>
            <person name="Taira M."/>
            <person name="Rokhsar D.S."/>
        </authorList>
    </citation>
    <scope>NUCLEOTIDE SEQUENCE [LARGE SCALE GENOMIC DNA]</scope>
    <source>
        <strain evidence="2">J</strain>
    </source>
</reference>
<organism evidence="1 2">
    <name type="scientific">Xenopus laevis</name>
    <name type="common">African clawed frog</name>
    <dbReference type="NCBI Taxonomy" id="8355"/>
    <lineage>
        <taxon>Eukaryota</taxon>
        <taxon>Metazoa</taxon>
        <taxon>Chordata</taxon>
        <taxon>Craniata</taxon>
        <taxon>Vertebrata</taxon>
        <taxon>Euteleostomi</taxon>
        <taxon>Amphibia</taxon>
        <taxon>Batrachia</taxon>
        <taxon>Anura</taxon>
        <taxon>Pipoidea</taxon>
        <taxon>Pipidae</taxon>
        <taxon>Xenopodinae</taxon>
        <taxon>Xenopus</taxon>
        <taxon>Xenopus</taxon>
    </lineage>
</organism>
<proteinExistence type="predicted"/>
<name>A0A974CI59_XENLA</name>
<evidence type="ECO:0000313" key="2">
    <source>
        <dbReference type="Proteomes" id="UP000694892"/>
    </source>
</evidence>
<protein>
    <submittedName>
        <fullName evidence="1">Uncharacterized protein</fullName>
    </submittedName>
</protein>
<dbReference type="Proteomes" id="UP000694892">
    <property type="component" value="Chromosome 7L"/>
</dbReference>
<accession>A0A974CI59</accession>
<dbReference type="EMBL" id="CM004478">
    <property type="protein sequence ID" value="OCT72596.1"/>
    <property type="molecule type" value="Genomic_DNA"/>
</dbReference>
<gene>
    <name evidence="1" type="ORF">XELAEV_18035577mg</name>
</gene>